<gene>
    <name evidence="1" type="ORF">PAP18089_01684</name>
</gene>
<accession>A0A5E5P307</accession>
<evidence type="ECO:0000313" key="2">
    <source>
        <dbReference type="Proteomes" id="UP000364291"/>
    </source>
</evidence>
<dbReference type="OrthoDB" id="9908511at2"/>
<dbReference type="AlphaFoldDB" id="A0A5E5P307"/>
<organism evidence="1 2">
    <name type="scientific">Pandoraea apista</name>
    <dbReference type="NCBI Taxonomy" id="93218"/>
    <lineage>
        <taxon>Bacteria</taxon>
        <taxon>Pseudomonadati</taxon>
        <taxon>Pseudomonadota</taxon>
        <taxon>Betaproteobacteria</taxon>
        <taxon>Burkholderiales</taxon>
        <taxon>Burkholderiaceae</taxon>
        <taxon>Pandoraea</taxon>
    </lineage>
</organism>
<dbReference type="EMBL" id="CABPSX010000002">
    <property type="protein sequence ID" value="VVG70720.1"/>
    <property type="molecule type" value="Genomic_DNA"/>
</dbReference>
<dbReference type="Proteomes" id="UP000364291">
    <property type="component" value="Unassembled WGS sequence"/>
</dbReference>
<protein>
    <submittedName>
        <fullName evidence="1">Uncharacterized protein</fullName>
    </submittedName>
</protein>
<dbReference type="RefSeq" id="WP_094068732.1">
    <property type="nucleotide sequence ID" value="NZ_CABPSX010000002.1"/>
</dbReference>
<name>A0A5E5P307_9BURK</name>
<sequence length="74" mass="8062">MSASSNLDQEMAELRMKLKTNPMFSIELLGAISQVCRQHDVVLSSDLIGRLVLARYDELTKGLSVPVLPGGTNC</sequence>
<reference evidence="1 2" key="1">
    <citation type="submission" date="2019-08" db="EMBL/GenBank/DDBJ databases">
        <authorList>
            <person name="Peeters C."/>
        </authorList>
    </citation>
    <scope>NUCLEOTIDE SEQUENCE [LARGE SCALE GENOMIC DNA]</scope>
    <source>
        <strain evidence="1 2">LMG 18089</strain>
    </source>
</reference>
<evidence type="ECO:0000313" key="1">
    <source>
        <dbReference type="EMBL" id="VVG70720.1"/>
    </source>
</evidence>
<proteinExistence type="predicted"/>